<evidence type="ECO:0000256" key="5">
    <source>
        <dbReference type="SAM" id="Coils"/>
    </source>
</evidence>
<accession>A0AAD7PF09</accession>
<keyword evidence="8" id="KW-1185">Reference proteome</keyword>
<comment type="subcellular location">
    <subcellularLocation>
        <location evidence="1">Nucleus</location>
    </subcellularLocation>
</comment>
<dbReference type="InterPro" id="IPR036638">
    <property type="entry name" value="HLH_DNA-bd_sf"/>
</dbReference>
<evidence type="ECO:0000256" key="2">
    <source>
        <dbReference type="ARBA" id="ARBA00023015"/>
    </source>
</evidence>
<evidence type="ECO:0000259" key="6">
    <source>
        <dbReference type="PROSITE" id="PS50888"/>
    </source>
</evidence>
<comment type="caution">
    <text evidence="7">The sequence shown here is derived from an EMBL/GenBank/DDBJ whole genome shotgun (WGS) entry which is preliminary data.</text>
</comment>
<dbReference type="SUPFAM" id="SSF47459">
    <property type="entry name" value="HLH, helix-loop-helix DNA-binding domain"/>
    <property type="match status" value="1"/>
</dbReference>
<feature type="domain" description="BHLH" evidence="6">
    <location>
        <begin position="199"/>
        <end position="248"/>
    </location>
</feature>
<keyword evidence="5" id="KW-0175">Coiled coil</keyword>
<reference evidence="7" key="1">
    <citation type="journal article" date="2023" name="Science">
        <title>Elucidation of the pathway for biosynthesis of saponin adjuvants from the soapbark tree.</title>
        <authorList>
            <person name="Reed J."/>
            <person name="Orme A."/>
            <person name="El-Demerdash A."/>
            <person name="Owen C."/>
            <person name="Martin L.B.B."/>
            <person name="Misra R.C."/>
            <person name="Kikuchi S."/>
            <person name="Rejzek M."/>
            <person name="Martin A.C."/>
            <person name="Harkess A."/>
            <person name="Leebens-Mack J."/>
            <person name="Louveau T."/>
            <person name="Stephenson M.J."/>
            <person name="Osbourn A."/>
        </authorList>
    </citation>
    <scope>NUCLEOTIDE SEQUENCE</scope>
    <source>
        <strain evidence="7">S10</strain>
    </source>
</reference>
<feature type="coiled-coil region" evidence="5">
    <location>
        <begin position="238"/>
        <end position="265"/>
    </location>
</feature>
<gene>
    <name evidence="7" type="ORF">O6P43_024497</name>
</gene>
<dbReference type="EMBL" id="JARAOO010000010">
    <property type="protein sequence ID" value="KAJ7952692.1"/>
    <property type="molecule type" value="Genomic_DNA"/>
</dbReference>
<protein>
    <submittedName>
        <fullName evidence="7">Transcription factor bHLH25 like</fullName>
    </submittedName>
</protein>
<evidence type="ECO:0000313" key="7">
    <source>
        <dbReference type="EMBL" id="KAJ7952692.1"/>
    </source>
</evidence>
<proteinExistence type="predicted"/>
<name>A0AAD7PF09_QUISA</name>
<dbReference type="PANTHER" id="PTHR45959">
    <property type="entry name" value="BHLH TRANSCRIPTION FACTOR"/>
    <property type="match status" value="1"/>
</dbReference>
<dbReference type="InterPro" id="IPR011598">
    <property type="entry name" value="bHLH_dom"/>
</dbReference>
<dbReference type="Pfam" id="PF00010">
    <property type="entry name" value="HLH"/>
    <property type="match status" value="1"/>
</dbReference>
<dbReference type="Proteomes" id="UP001163823">
    <property type="component" value="Chromosome 10"/>
</dbReference>
<dbReference type="SMART" id="SM00353">
    <property type="entry name" value="HLH"/>
    <property type="match status" value="1"/>
</dbReference>
<keyword evidence="2" id="KW-0805">Transcription regulation</keyword>
<evidence type="ECO:0000256" key="4">
    <source>
        <dbReference type="ARBA" id="ARBA00023242"/>
    </source>
</evidence>
<dbReference type="PANTHER" id="PTHR45959:SF2">
    <property type="entry name" value="BHLH TRANSCRIPTION FACTOR"/>
    <property type="match status" value="1"/>
</dbReference>
<dbReference type="KEGG" id="qsa:O6P43_024497"/>
<keyword evidence="3" id="KW-0804">Transcription</keyword>
<dbReference type="Gene3D" id="4.10.280.10">
    <property type="entry name" value="Helix-loop-helix DNA-binding domain"/>
    <property type="match status" value="1"/>
</dbReference>
<dbReference type="GO" id="GO:0005634">
    <property type="term" value="C:nucleus"/>
    <property type="evidence" value="ECO:0007669"/>
    <property type="project" value="UniProtKB-SubCell"/>
</dbReference>
<sequence>MLSRARLKNQTSTRQILSLLITYFSAEKLAIGLMEIPSPIPLPSELEMADSLFLDQFDMCILDEAAITEHIPAAAVSLEDCQQYSSSSNSNTYSHQSLLPVTDSTNCTLINSSERDVIERTTEQHMPHFYCDTDLQQISDYENSPAIPSFDNATNNPQQSLGNSFDTKNNQEGNVLKYSSYVTQNREHVVATATAKQSFHKRDNIMAERKRRQKLSQLFIALSAIIPGLKKLDKSSILEETVKYIKELQEEVKNLEEQNAKSSKDRVVVKKSEVFLPDENCSSDEDSVEHGSELQLPEIEVRVSEKSVLLRIHCRRQSKILEKTLTEIENFNLTIISTRSLPYGNCGLQIIIVAEMDDGFCISAGQLVKKLLSTFGTVAVSI</sequence>
<dbReference type="AlphaFoldDB" id="A0AAD7PF09"/>
<evidence type="ECO:0000313" key="8">
    <source>
        <dbReference type="Proteomes" id="UP001163823"/>
    </source>
</evidence>
<dbReference type="InterPro" id="IPR052610">
    <property type="entry name" value="bHLH_transcription_regulator"/>
</dbReference>
<keyword evidence="4" id="KW-0539">Nucleus</keyword>
<evidence type="ECO:0000256" key="3">
    <source>
        <dbReference type="ARBA" id="ARBA00023163"/>
    </source>
</evidence>
<organism evidence="7 8">
    <name type="scientific">Quillaja saponaria</name>
    <name type="common">Soap bark tree</name>
    <dbReference type="NCBI Taxonomy" id="32244"/>
    <lineage>
        <taxon>Eukaryota</taxon>
        <taxon>Viridiplantae</taxon>
        <taxon>Streptophyta</taxon>
        <taxon>Embryophyta</taxon>
        <taxon>Tracheophyta</taxon>
        <taxon>Spermatophyta</taxon>
        <taxon>Magnoliopsida</taxon>
        <taxon>eudicotyledons</taxon>
        <taxon>Gunneridae</taxon>
        <taxon>Pentapetalae</taxon>
        <taxon>rosids</taxon>
        <taxon>fabids</taxon>
        <taxon>Fabales</taxon>
        <taxon>Quillajaceae</taxon>
        <taxon>Quillaja</taxon>
    </lineage>
</organism>
<evidence type="ECO:0000256" key="1">
    <source>
        <dbReference type="ARBA" id="ARBA00004123"/>
    </source>
</evidence>
<dbReference type="GO" id="GO:0046983">
    <property type="term" value="F:protein dimerization activity"/>
    <property type="evidence" value="ECO:0007669"/>
    <property type="project" value="InterPro"/>
</dbReference>
<dbReference type="PROSITE" id="PS50888">
    <property type="entry name" value="BHLH"/>
    <property type="match status" value="1"/>
</dbReference>